<sequence length="165" mass="19328">MNYKEAKEEFIQLWGSLGTNWGIPKAMAEIHALLLASENPLSTDEIMDELKVSRSNANLNIRALIDWSLIYKKRIPGERKEYFVAEKDIWEVAVRIIKERRRREVDPVIRELKNLSSFEAESFEEKNFKNLLSDTHELAKKMNTIGDMVERAEKLNFVKWVVKGF</sequence>
<dbReference type="PANTHER" id="PTHR38465">
    <property type="entry name" value="HTH-TYPE TRANSCRIPTIONAL REGULATOR MJ1563-RELATED"/>
    <property type="match status" value="1"/>
</dbReference>
<proteinExistence type="inferred from homology"/>
<organism evidence="5 6">
    <name type="scientific">Lacihabitans lacunae</name>
    <dbReference type="NCBI Taxonomy" id="1028214"/>
    <lineage>
        <taxon>Bacteria</taxon>
        <taxon>Pseudomonadati</taxon>
        <taxon>Bacteroidota</taxon>
        <taxon>Cytophagia</taxon>
        <taxon>Cytophagales</taxon>
        <taxon>Leadbetterellaceae</taxon>
        <taxon>Lacihabitans</taxon>
    </lineage>
</organism>
<reference evidence="6" key="1">
    <citation type="journal article" date="2019" name="Int. J. Syst. Evol. Microbiol.">
        <title>The Global Catalogue of Microorganisms (GCM) 10K type strain sequencing project: providing services to taxonomists for standard genome sequencing and annotation.</title>
        <authorList>
            <consortium name="The Broad Institute Genomics Platform"/>
            <consortium name="The Broad Institute Genome Sequencing Center for Infectious Disease"/>
            <person name="Wu L."/>
            <person name="Ma J."/>
        </authorList>
    </citation>
    <scope>NUCLEOTIDE SEQUENCE [LARGE SCALE GENOMIC DNA]</scope>
    <source>
        <strain evidence="6">CECT 7956</strain>
    </source>
</reference>
<keyword evidence="2 4" id="KW-0238">DNA-binding</keyword>
<dbReference type="EMBL" id="JBHRYQ010000001">
    <property type="protein sequence ID" value="MFC3812538.1"/>
    <property type="molecule type" value="Genomic_DNA"/>
</dbReference>
<comment type="similarity">
    <text evidence="4">Belongs to the GbsR family.</text>
</comment>
<name>A0ABV7YYZ9_9BACT</name>
<dbReference type="InterPro" id="IPR036388">
    <property type="entry name" value="WH-like_DNA-bd_sf"/>
</dbReference>
<evidence type="ECO:0000256" key="1">
    <source>
        <dbReference type="ARBA" id="ARBA00023015"/>
    </source>
</evidence>
<dbReference type="Gene3D" id="1.10.10.10">
    <property type="entry name" value="Winged helix-like DNA-binding domain superfamily/Winged helix DNA-binding domain"/>
    <property type="match status" value="1"/>
</dbReference>
<dbReference type="Proteomes" id="UP001595616">
    <property type="component" value="Unassembled WGS sequence"/>
</dbReference>
<dbReference type="PIRSF" id="PIRSF006707">
    <property type="entry name" value="MJ1563"/>
    <property type="match status" value="1"/>
</dbReference>
<keyword evidence="3 4" id="KW-0804">Transcription</keyword>
<dbReference type="SUPFAM" id="SSF46785">
    <property type="entry name" value="Winged helix' DNA-binding domain"/>
    <property type="match status" value="1"/>
</dbReference>
<keyword evidence="1 4" id="KW-0805">Transcription regulation</keyword>
<evidence type="ECO:0000313" key="5">
    <source>
        <dbReference type="EMBL" id="MFC3812538.1"/>
    </source>
</evidence>
<comment type="caution">
    <text evidence="5">The sequence shown here is derived from an EMBL/GenBank/DDBJ whole genome shotgun (WGS) entry which is preliminary data.</text>
</comment>
<evidence type="ECO:0000256" key="4">
    <source>
        <dbReference type="PIRNR" id="PIRNR006707"/>
    </source>
</evidence>
<protein>
    <recommendedName>
        <fullName evidence="4">HTH-type transcriptional regulator</fullName>
    </recommendedName>
</protein>
<evidence type="ECO:0000256" key="3">
    <source>
        <dbReference type="ARBA" id="ARBA00023163"/>
    </source>
</evidence>
<dbReference type="RefSeq" id="WP_379839420.1">
    <property type="nucleotide sequence ID" value="NZ_JBHRYQ010000001.1"/>
</dbReference>
<evidence type="ECO:0000256" key="2">
    <source>
        <dbReference type="ARBA" id="ARBA00023125"/>
    </source>
</evidence>
<accession>A0ABV7YYZ9</accession>
<evidence type="ECO:0000313" key="6">
    <source>
        <dbReference type="Proteomes" id="UP001595616"/>
    </source>
</evidence>
<keyword evidence="6" id="KW-1185">Reference proteome</keyword>
<dbReference type="InterPro" id="IPR026282">
    <property type="entry name" value="MJ1563"/>
</dbReference>
<dbReference type="InterPro" id="IPR036390">
    <property type="entry name" value="WH_DNA-bd_sf"/>
</dbReference>
<gene>
    <name evidence="5" type="ORF">ACFOOI_17895</name>
</gene>
<dbReference type="PANTHER" id="PTHR38465:SF1">
    <property type="entry name" value="HTH-TYPE TRANSCRIPTIONAL REGULATOR MJ1563-RELATED"/>
    <property type="match status" value="1"/>
</dbReference>
<dbReference type="InterPro" id="IPR052362">
    <property type="entry name" value="HTH-GbsR_regulator"/>
</dbReference>